<evidence type="ECO:0000259" key="4">
    <source>
        <dbReference type="PROSITE" id="PS01124"/>
    </source>
</evidence>
<dbReference type="AlphaFoldDB" id="A0A6G6W9T1"/>
<evidence type="ECO:0000313" key="6">
    <source>
        <dbReference type="Proteomes" id="UP000502996"/>
    </source>
</evidence>
<dbReference type="InterPro" id="IPR050204">
    <property type="entry name" value="AraC_XylS_family_regulators"/>
</dbReference>
<dbReference type="SMART" id="SM00342">
    <property type="entry name" value="HTH_ARAC"/>
    <property type="match status" value="1"/>
</dbReference>
<sequence>MRAEFETTDAQETWALMQQAFGVDVQVTTEPGPVHLVREDLGTLVVDEVEHHVGLAGTALPTGFLKIVEGRRGWADVTRREGTDRVAPGVVLGLAQPGEEWSVRSGPVVHERVVSLDEAALRQAVRDRSDADSDGTVRFATLVPAPASSAPWTSLADFVARTAAAHPEVLRQQLALSSLTQLAAHTALAVFANDTWGDPSQAQLARDSMDSGSGAVVRAVAYIETSAHTDITVADIAEAAHVTPRALQYGFRRQLGTTPMSYLRKVRLHHARAELLAADPATTVAGVAGRWGFFNLGRFASYYRAEFGENPAHTLSVVTGQRSSDSSPS</sequence>
<protein>
    <submittedName>
        <fullName evidence="5">AraC family transcriptional regulator</fullName>
    </submittedName>
</protein>
<dbReference type="Proteomes" id="UP000502996">
    <property type="component" value="Chromosome"/>
</dbReference>
<dbReference type="RefSeq" id="WP_165229099.1">
    <property type="nucleotide sequence ID" value="NZ_CP049257.1"/>
</dbReference>
<feature type="domain" description="HTH araC/xylS-type" evidence="4">
    <location>
        <begin position="217"/>
        <end position="317"/>
    </location>
</feature>
<evidence type="ECO:0000256" key="1">
    <source>
        <dbReference type="ARBA" id="ARBA00023015"/>
    </source>
</evidence>
<accession>A0A6G6W9T1</accession>
<keyword evidence="3" id="KW-0804">Transcription</keyword>
<dbReference type="InterPro" id="IPR018060">
    <property type="entry name" value="HTH_AraC"/>
</dbReference>
<dbReference type="PANTHER" id="PTHR46796">
    <property type="entry name" value="HTH-TYPE TRANSCRIPTIONAL ACTIVATOR RHAS-RELATED"/>
    <property type="match status" value="1"/>
</dbReference>
<reference evidence="5 6" key="1">
    <citation type="submission" date="2020-02" db="EMBL/GenBank/DDBJ databases">
        <title>Full genome sequence of Nocardioides sp. R-3366.</title>
        <authorList>
            <person name="Im W.-T."/>
        </authorList>
    </citation>
    <scope>NUCLEOTIDE SEQUENCE [LARGE SCALE GENOMIC DNA]</scope>
    <source>
        <strain evidence="5 6">R-3366</strain>
    </source>
</reference>
<evidence type="ECO:0000256" key="3">
    <source>
        <dbReference type="ARBA" id="ARBA00023163"/>
    </source>
</evidence>
<dbReference type="GO" id="GO:0043565">
    <property type="term" value="F:sequence-specific DNA binding"/>
    <property type="evidence" value="ECO:0007669"/>
    <property type="project" value="InterPro"/>
</dbReference>
<dbReference type="GO" id="GO:0003700">
    <property type="term" value="F:DNA-binding transcription factor activity"/>
    <property type="evidence" value="ECO:0007669"/>
    <property type="project" value="InterPro"/>
</dbReference>
<keyword evidence="6" id="KW-1185">Reference proteome</keyword>
<gene>
    <name evidence="5" type="ORF">G5V58_04395</name>
</gene>
<organism evidence="5 6">
    <name type="scientific">Nocardioides anomalus</name>
    <dbReference type="NCBI Taxonomy" id="2712223"/>
    <lineage>
        <taxon>Bacteria</taxon>
        <taxon>Bacillati</taxon>
        <taxon>Actinomycetota</taxon>
        <taxon>Actinomycetes</taxon>
        <taxon>Propionibacteriales</taxon>
        <taxon>Nocardioidaceae</taxon>
        <taxon>Nocardioides</taxon>
    </lineage>
</organism>
<evidence type="ECO:0000256" key="2">
    <source>
        <dbReference type="ARBA" id="ARBA00023125"/>
    </source>
</evidence>
<dbReference type="SUPFAM" id="SSF46689">
    <property type="entry name" value="Homeodomain-like"/>
    <property type="match status" value="1"/>
</dbReference>
<keyword evidence="1" id="KW-0805">Transcription regulation</keyword>
<name>A0A6G6W9T1_9ACTN</name>
<dbReference type="EMBL" id="CP049257">
    <property type="protein sequence ID" value="QIG42111.1"/>
    <property type="molecule type" value="Genomic_DNA"/>
</dbReference>
<dbReference type="Pfam" id="PF12833">
    <property type="entry name" value="HTH_18"/>
    <property type="match status" value="1"/>
</dbReference>
<dbReference type="InterPro" id="IPR009057">
    <property type="entry name" value="Homeodomain-like_sf"/>
</dbReference>
<proteinExistence type="predicted"/>
<dbReference type="PROSITE" id="PS01124">
    <property type="entry name" value="HTH_ARAC_FAMILY_2"/>
    <property type="match status" value="1"/>
</dbReference>
<keyword evidence="2" id="KW-0238">DNA-binding</keyword>
<evidence type="ECO:0000313" key="5">
    <source>
        <dbReference type="EMBL" id="QIG42111.1"/>
    </source>
</evidence>
<dbReference type="KEGG" id="nano:G5V58_04395"/>
<dbReference type="PANTHER" id="PTHR46796:SF12">
    <property type="entry name" value="HTH-TYPE DNA-BINDING TRANSCRIPTIONAL ACTIVATOR EUTR"/>
    <property type="match status" value="1"/>
</dbReference>
<dbReference type="Gene3D" id="1.10.10.60">
    <property type="entry name" value="Homeodomain-like"/>
    <property type="match status" value="1"/>
</dbReference>